<feature type="region of interest" description="Disordered" evidence="1">
    <location>
        <begin position="231"/>
        <end position="294"/>
    </location>
</feature>
<feature type="compositionally biased region" description="Low complexity" evidence="1">
    <location>
        <begin position="259"/>
        <end position="272"/>
    </location>
</feature>
<dbReference type="EMBL" id="LC738875">
    <property type="protein sequence ID" value="BDT62488.1"/>
    <property type="molecule type" value="Genomic_DNA"/>
</dbReference>
<feature type="compositionally biased region" description="Basic residues" evidence="1">
    <location>
        <begin position="240"/>
        <end position="257"/>
    </location>
</feature>
<protein>
    <submittedName>
        <fullName evidence="2">Uncharacterized protein</fullName>
    </submittedName>
</protein>
<accession>A0A9C7F7Z4</accession>
<feature type="compositionally biased region" description="Basic and acidic residues" evidence="1">
    <location>
        <begin position="529"/>
        <end position="545"/>
    </location>
</feature>
<sequence>MVHIYVDDERRMHMYREFLILKMQGKVQGSTLSELDTTIKYYHRVSLNTPGSGNPVQAAAPEAPKSHFAIPQVPAIKHRTGKFMPIKNFTPSTGQFRKKSNYTSGYVSSSGEMSEGLLDVVGGSVKERFPAENVGKDFNYHFDRFLKPGNMRSSVLDANKHFSSNMHNLQSQWTGYLITVPDKISCPAIKKSELEQWKRNGYLYTCRHLMKRGGISHRELLDYDRKYSKNLDRDDDIPSRKRKNHDAHDRTRAKRTRFSSVVNHDSDSSSTSDDLDDRDREQGRGRGTGLPRYENVMDYQHPGEAALKYVNSVDNTVEPINDNEICYEIPLQKWPYVPHTRERGCFVPRGLGLPKRPGIVKVTNLEAFAYDYLSTVSLRGRHRGESIQPDGPLRAQRTKIIKKSIRSQKRQAHGDDHPVTMNECIIDDLADPVSLMWEAMPKSIKSRSITLMHYRVIASACRNLFNLGWDIPPHLTRKARDPKDMARIIMMMGFKKFGQINFTLSDNSASVAETVRNVEDIANEESDTDENRKSSDDSDISVRNDDDVDSNSDDDNSSDHDVRKETSNTDPDVRKETSDTESDHEKENNDDKGSKDNTTATVTANATVTATVTANANADANSNAAVTVTANANDNDNDDATSTAFLEAKANAAAAAFLDAIDIDPTGECSEAPMDISSQIFSRYYVSGKLPDHICITCNEYHSKDTKCDVY</sequence>
<feature type="compositionally biased region" description="Basic and acidic residues" evidence="1">
    <location>
        <begin position="557"/>
        <end position="595"/>
    </location>
</feature>
<feature type="region of interest" description="Disordered" evidence="1">
    <location>
        <begin position="520"/>
        <end position="598"/>
    </location>
</feature>
<evidence type="ECO:0000313" key="2">
    <source>
        <dbReference type="EMBL" id="BDT62488.1"/>
    </source>
</evidence>
<organism evidence="2">
    <name type="scientific">Melicertus latisulcatus pemonivirus</name>
    <dbReference type="NCBI Taxonomy" id="2984278"/>
    <lineage>
        <taxon>Viruses</taxon>
        <taxon>Viruses incertae sedis</taxon>
        <taxon>Naldaviricetes</taxon>
        <taxon>Nimaviridae</taxon>
    </lineage>
</organism>
<evidence type="ECO:0000256" key="1">
    <source>
        <dbReference type="SAM" id="MobiDB-lite"/>
    </source>
</evidence>
<name>A0A9C7F7Z4_9VIRU</name>
<feature type="compositionally biased region" description="Acidic residues" evidence="1">
    <location>
        <begin position="546"/>
        <end position="556"/>
    </location>
</feature>
<proteinExistence type="predicted"/>
<reference evidence="2" key="1">
    <citation type="submission" date="2022-10" db="EMBL/GenBank/DDBJ databases">
        <title>Genome sequences of endogenous nimaviruses in decapod crustaceans.</title>
        <authorList>
            <person name="Kawato S."/>
            <person name="Nozaki R."/>
            <person name="Kondo H."/>
            <person name="Hirono I."/>
        </authorList>
    </citation>
    <scope>NUCLEOTIDE SEQUENCE</scope>
    <source>
        <strain evidence="2">Okinawa2016</strain>
    </source>
</reference>